<evidence type="ECO:0000313" key="1">
    <source>
        <dbReference type="EMBL" id="DAD34970.1"/>
    </source>
</evidence>
<gene>
    <name evidence="1" type="ORF">HUJ06_005610</name>
</gene>
<reference evidence="1 2" key="1">
    <citation type="journal article" date="2020" name="Mol. Biol. Evol.">
        <title>Distinct Expression and Methylation Patterns for Genes with Different Fates following a Single Whole-Genome Duplication in Flowering Plants.</title>
        <authorList>
            <person name="Shi T."/>
            <person name="Rahmani R.S."/>
            <person name="Gugger P.F."/>
            <person name="Wang M."/>
            <person name="Li H."/>
            <person name="Zhang Y."/>
            <person name="Li Z."/>
            <person name="Wang Q."/>
            <person name="Van de Peer Y."/>
            <person name="Marchal K."/>
            <person name="Chen J."/>
        </authorList>
    </citation>
    <scope>NUCLEOTIDE SEQUENCE [LARGE SCALE GENOMIC DNA]</scope>
    <source>
        <tissue evidence="1">Leaf</tissue>
    </source>
</reference>
<comment type="caution">
    <text evidence="1">The sequence shown here is derived from an EMBL/GenBank/DDBJ whole genome shotgun (WGS) entry which is preliminary data.</text>
</comment>
<dbReference type="EMBL" id="DUZY01000004">
    <property type="protein sequence ID" value="DAD34970.1"/>
    <property type="molecule type" value="Genomic_DNA"/>
</dbReference>
<name>A0A822YR09_NELNU</name>
<dbReference type="AlphaFoldDB" id="A0A822YR09"/>
<protein>
    <submittedName>
        <fullName evidence="1">Uncharacterized protein</fullName>
    </submittedName>
</protein>
<proteinExistence type="predicted"/>
<evidence type="ECO:0000313" key="2">
    <source>
        <dbReference type="Proteomes" id="UP000607653"/>
    </source>
</evidence>
<sequence>MALIYPIIEDPLEADFARGRVFHTVCCFGDPLEKAIQGPSLTKYHGHRHISYSNNSKFMIIWFYPSPIVCPVKSTTSILLYNPVAQKKKCSFKIFKIFLTSSVLESLNSLPSPKS</sequence>
<organism evidence="1 2">
    <name type="scientific">Nelumbo nucifera</name>
    <name type="common">Sacred lotus</name>
    <dbReference type="NCBI Taxonomy" id="4432"/>
    <lineage>
        <taxon>Eukaryota</taxon>
        <taxon>Viridiplantae</taxon>
        <taxon>Streptophyta</taxon>
        <taxon>Embryophyta</taxon>
        <taxon>Tracheophyta</taxon>
        <taxon>Spermatophyta</taxon>
        <taxon>Magnoliopsida</taxon>
        <taxon>Proteales</taxon>
        <taxon>Nelumbonaceae</taxon>
        <taxon>Nelumbo</taxon>
    </lineage>
</organism>
<dbReference type="Proteomes" id="UP000607653">
    <property type="component" value="Unassembled WGS sequence"/>
</dbReference>
<accession>A0A822YR09</accession>
<keyword evidence="2" id="KW-1185">Reference proteome</keyword>